<evidence type="ECO:0000256" key="1">
    <source>
        <dbReference type="ARBA" id="ARBA00001966"/>
    </source>
</evidence>
<evidence type="ECO:0000256" key="9">
    <source>
        <dbReference type="SAM" id="MobiDB-lite"/>
    </source>
</evidence>
<dbReference type="RefSeq" id="WP_174701477.1">
    <property type="nucleotide sequence ID" value="NZ_JABURA010000001.1"/>
</dbReference>
<evidence type="ECO:0000256" key="5">
    <source>
        <dbReference type="ARBA" id="ARBA00023002"/>
    </source>
</evidence>
<sequence>MKHVQGPLCTIDVGERTMQTEEIDDLLESFLGGRALGTKLAHDRIPFDVDPLGADNRVFFATGPLQHSTMSFTGRMSATGVSPLTGGLLSSNAGGFLSRNFTGTGYSAVEVTGASDELVIVHVTDTGVEFEAVPELEEATVPETCEYIADEHGLESEHTVVVGPAGENEVRFASMMTSEERAFGRGGLGAVLGSKNVKAITFDGDSTHEVEIPAAQMEIHGEAAQADHPMKESGTTSVTEYANMVEALPSYYFSELSFEGIDGVNGDRVAEKKYKKGTCSACAFACKLPTRDEESGLETEGPEYETLMAFGPNSGVDDIVDVMKSNKLCDELGLDTISAGDAVAAYLASEDEFGNADLIHELVEKIAYREGVGDRLAEGIDRFHEDLGVENWTVKGMEFPAHDGRTLNGQGLSFATSNRGADHMYAEFYPYEYPLVDADDAFDKSGLEGKPPKVVELENINAVKDSAVLCKFSRDFVTEERFEILLDADYEDLLALGGTVVSLERHFNNQRGFDRSDDTLPYEIPDFERGLEEYYDERGWEADGTVPAERFEGPDFGAAPADD</sequence>
<dbReference type="Pfam" id="PF01314">
    <property type="entry name" value="AFOR_C"/>
    <property type="match status" value="1"/>
</dbReference>
<dbReference type="PANTHER" id="PTHR30038">
    <property type="entry name" value="ALDEHYDE FERREDOXIN OXIDOREDUCTASE"/>
    <property type="match status" value="1"/>
</dbReference>
<dbReference type="SUPFAM" id="SSF56228">
    <property type="entry name" value="Aldehyde ferredoxin oxidoreductase, N-terminal domain"/>
    <property type="match status" value="1"/>
</dbReference>
<protein>
    <submittedName>
        <fullName evidence="11">Aldehyde ferredoxin oxidoreductase</fullName>
    </submittedName>
</protein>
<dbReference type="GO" id="GO:0046872">
    <property type="term" value="F:metal ion binding"/>
    <property type="evidence" value="ECO:0007669"/>
    <property type="project" value="UniProtKB-KW"/>
</dbReference>
<dbReference type="InterPro" id="IPR013984">
    <property type="entry name" value="Ald_Fedxn_OxRdtase_dom2"/>
</dbReference>
<evidence type="ECO:0000256" key="6">
    <source>
        <dbReference type="ARBA" id="ARBA00023004"/>
    </source>
</evidence>
<evidence type="ECO:0000259" key="10">
    <source>
        <dbReference type="SMART" id="SM00790"/>
    </source>
</evidence>
<dbReference type="Gene3D" id="1.10.569.10">
    <property type="entry name" value="Aldehyde Ferredoxin Oxidoreductase Protein, subunit A, domain 2"/>
    <property type="match status" value="1"/>
</dbReference>
<dbReference type="GO" id="GO:0009055">
    <property type="term" value="F:electron transfer activity"/>
    <property type="evidence" value="ECO:0007669"/>
    <property type="project" value="InterPro"/>
</dbReference>
<keyword evidence="5" id="KW-0560">Oxidoreductase</keyword>
<dbReference type="OrthoDB" id="30771at2157"/>
<evidence type="ECO:0000256" key="3">
    <source>
        <dbReference type="ARBA" id="ARBA00022485"/>
    </source>
</evidence>
<accession>A0A8J8GLG7</accession>
<comment type="caution">
    <text evidence="11">The sequence shown here is derived from an EMBL/GenBank/DDBJ whole genome shotgun (WGS) entry which is preliminary data.</text>
</comment>
<comment type="cofactor">
    <cofactor evidence="8">
        <name>tungstopterin</name>
        <dbReference type="ChEBI" id="CHEBI:30402"/>
    </cofactor>
</comment>
<dbReference type="Gene3D" id="3.60.9.10">
    <property type="entry name" value="Aldehyde ferredoxin oxidoreductase, N-terminal domain"/>
    <property type="match status" value="1"/>
</dbReference>
<dbReference type="Gene3D" id="1.10.599.10">
    <property type="entry name" value="Aldehyde Ferredoxin Oxidoreductase Protein, subunit A, domain 3"/>
    <property type="match status" value="1"/>
</dbReference>
<feature type="region of interest" description="Disordered" evidence="9">
    <location>
        <begin position="543"/>
        <end position="563"/>
    </location>
</feature>
<dbReference type="InterPro" id="IPR013983">
    <property type="entry name" value="Ald_Fedxn_OxRdtase_N"/>
</dbReference>
<dbReference type="GO" id="GO:0016625">
    <property type="term" value="F:oxidoreductase activity, acting on the aldehyde or oxo group of donors, iron-sulfur protein as acceptor"/>
    <property type="evidence" value="ECO:0007669"/>
    <property type="project" value="InterPro"/>
</dbReference>
<comment type="cofactor">
    <cofactor evidence="1">
        <name>[4Fe-4S] cluster</name>
        <dbReference type="ChEBI" id="CHEBI:49883"/>
    </cofactor>
</comment>
<reference evidence="11" key="1">
    <citation type="submission" date="2020-06" db="EMBL/GenBank/DDBJ databases">
        <title>Haloterrigena sp. nov., an extremely halophilic archaeon isolated from a saline sediment.</title>
        <authorList>
            <person name="Liu B.-B."/>
        </authorList>
    </citation>
    <scope>NUCLEOTIDE SEQUENCE</scope>
    <source>
        <strain evidence="11">SYSU A121-1</strain>
    </source>
</reference>
<dbReference type="Pfam" id="PF02730">
    <property type="entry name" value="AFOR_N"/>
    <property type="match status" value="1"/>
</dbReference>
<gene>
    <name evidence="11" type="ORF">HT576_05650</name>
</gene>
<dbReference type="SUPFAM" id="SSF48310">
    <property type="entry name" value="Aldehyde ferredoxin oxidoreductase, C-terminal domains"/>
    <property type="match status" value="1"/>
</dbReference>
<dbReference type="EMBL" id="JABURA010000001">
    <property type="protein sequence ID" value="NUB90517.1"/>
    <property type="molecule type" value="Genomic_DNA"/>
</dbReference>
<keyword evidence="7" id="KW-0411">Iron-sulfur</keyword>
<evidence type="ECO:0000256" key="8">
    <source>
        <dbReference type="ARBA" id="ARBA00049934"/>
    </source>
</evidence>
<dbReference type="InterPro" id="IPR051919">
    <property type="entry name" value="W-dependent_AOR"/>
</dbReference>
<keyword evidence="3" id="KW-0004">4Fe-4S</keyword>
<evidence type="ECO:0000256" key="2">
    <source>
        <dbReference type="ARBA" id="ARBA00011032"/>
    </source>
</evidence>
<feature type="domain" description="Aldehyde ferredoxin oxidoreductase N-terminal" evidence="10">
    <location>
        <begin position="4"/>
        <end position="206"/>
    </location>
</feature>
<dbReference type="GO" id="GO:0051539">
    <property type="term" value="F:4 iron, 4 sulfur cluster binding"/>
    <property type="evidence" value="ECO:0007669"/>
    <property type="project" value="UniProtKB-KW"/>
</dbReference>
<keyword evidence="4" id="KW-0479">Metal-binding</keyword>
<dbReference type="AlphaFoldDB" id="A0A8J8GLG7"/>
<dbReference type="Proteomes" id="UP000728647">
    <property type="component" value="Unassembled WGS sequence"/>
</dbReference>
<keyword evidence="6" id="KW-0408">Iron</keyword>
<dbReference type="InterPro" id="IPR036503">
    <property type="entry name" value="Ald_Fedxn_OxRdtase_N_sf"/>
</dbReference>
<dbReference type="InterPro" id="IPR001203">
    <property type="entry name" value="OxRdtase_Ald_Fedxn_C"/>
</dbReference>
<organism evidence="11 12">
    <name type="scientific">Haloterrigena gelatinilytica</name>
    <dbReference type="NCBI Taxonomy" id="2741724"/>
    <lineage>
        <taxon>Archaea</taxon>
        <taxon>Methanobacteriati</taxon>
        <taxon>Methanobacteriota</taxon>
        <taxon>Stenosarchaea group</taxon>
        <taxon>Halobacteria</taxon>
        <taxon>Halobacteriales</taxon>
        <taxon>Natrialbaceae</taxon>
        <taxon>Haloterrigena</taxon>
    </lineage>
</organism>
<evidence type="ECO:0000256" key="4">
    <source>
        <dbReference type="ARBA" id="ARBA00022723"/>
    </source>
</evidence>
<dbReference type="InterPro" id="IPR013985">
    <property type="entry name" value="Ald_Fedxn_OxRdtase_dom3"/>
</dbReference>
<evidence type="ECO:0000313" key="12">
    <source>
        <dbReference type="Proteomes" id="UP000728647"/>
    </source>
</evidence>
<evidence type="ECO:0000256" key="7">
    <source>
        <dbReference type="ARBA" id="ARBA00023014"/>
    </source>
</evidence>
<name>A0A8J8GLG7_9EURY</name>
<dbReference type="InterPro" id="IPR036021">
    <property type="entry name" value="Tungsten_al_ferr_oxy-like_C"/>
</dbReference>
<comment type="similarity">
    <text evidence="2">Belongs to the AOR/FOR family.</text>
</comment>
<evidence type="ECO:0000313" key="11">
    <source>
        <dbReference type="EMBL" id="NUB90517.1"/>
    </source>
</evidence>
<dbReference type="PANTHER" id="PTHR30038:SF7">
    <property type="entry name" value="TUNGSTEN-CONTAINING GLYCERALDEHYDE-3-PHOSPHATE:FERREDOXIN OXIDOREDUCTASE"/>
    <property type="match status" value="1"/>
</dbReference>
<dbReference type="SMART" id="SM00790">
    <property type="entry name" value="AFOR_N"/>
    <property type="match status" value="1"/>
</dbReference>
<proteinExistence type="inferred from homology"/>